<evidence type="ECO:0000313" key="4">
    <source>
        <dbReference type="Proteomes" id="UP001385892"/>
    </source>
</evidence>
<accession>A0ABU8WS65</accession>
<evidence type="ECO:0000259" key="2">
    <source>
        <dbReference type="Pfam" id="PF22807"/>
    </source>
</evidence>
<gene>
    <name evidence="3" type="ORF">WKW82_27190</name>
</gene>
<feature type="chain" id="PRO_5046473812" evidence="1">
    <location>
        <begin position="23"/>
        <end position="397"/>
    </location>
</feature>
<dbReference type="Proteomes" id="UP001385892">
    <property type="component" value="Unassembled WGS sequence"/>
</dbReference>
<dbReference type="InterPro" id="IPR011041">
    <property type="entry name" value="Quinoprot_gluc/sorb_DH_b-prop"/>
</dbReference>
<dbReference type="Gene3D" id="2.120.10.30">
    <property type="entry name" value="TolB, C-terminal domain"/>
    <property type="match status" value="1"/>
</dbReference>
<name>A0ABU8WS65_9BURK</name>
<reference evidence="3 4" key="1">
    <citation type="submission" date="2024-03" db="EMBL/GenBank/DDBJ databases">
        <title>Novel species of the genus Variovorax.</title>
        <authorList>
            <person name="Liu Q."/>
            <person name="Xin Y.-H."/>
        </authorList>
    </citation>
    <scope>NUCLEOTIDE SEQUENCE [LARGE SCALE GENOMIC DNA]</scope>
    <source>
        <strain evidence="3 4">KACC 18900</strain>
    </source>
</reference>
<evidence type="ECO:0000313" key="3">
    <source>
        <dbReference type="EMBL" id="MEJ8850351.1"/>
    </source>
</evidence>
<organism evidence="3 4">
    <name type="scientific">Variovorax rhizosphaerae</name>
    <dbReference type="NCBI Taxonomy" id="1836200"/>
    <lineage>
        <taxon>Bacteria</taxon>
        <taxon>Pseudomonadati</taxon>
        <taxon>Pseudomonadota</taxon>
        <taxon>Betaproteobacteria</taxon>
        <taxon>Burkholderiales</taxon>
        <taxon>Comamonadaceae</taxon>
        <taxon>Variovorax</taxon>
    </lineage>
</organism>
<feature type="signal peptide" evidence="1">
    <location>
        <begin position="1"/>
        <end position="22"/>
    </location>
</feature>
<proteinExistence type="predicted"/>
<protein>
    <submittedName>
        <fullName evidence="3">PQQ-dependent sugar dehydrogenase</fullName>
    </submittedName>
</protein>
<dbReference type="Pfam" id="PF22807">
    <property type="entry name" value="TrAA12"/>
    <property type="match status" value="1"/>
</dbReference>
<dbReference type="PANTHER" id="PTHR33546:SF1">
    <property type="entry name" value="LARGE, MULTIFUNCTIONAL SECRETED PROTEIN"/>
    <property type="match status" value="1"/>
</dbReference>
<dbReference type="InterPro" id="IPR054539">
    <property type="entry name" value="Beta-prop_PDH"/>
</dbReference>
<evidence type="ECO:0000256" key="1">
    <source>
        <dbReference type="SAM" id="SignalP"/>
    </source>
</evidence>
<feature type="domain" description="Pyrroloquinoline quinone-dependent pyranose dehydrogenase beta-propeller" evidence="2">
    <location>
        <begin position="66"/>
        <end position="391"/>
    </location>
</feature>
<dbReference type="SUPFAM" id="SSF50952">
    <property type="entry name" value="Soluble quinoprotein glucose dehydrogenase"/>
    <property type="match status" value="1"/>
</dbReference>
<sequence>MILKTIRFAPALVALMCTGALAQTPPAEEPGWAKGRPKTEAAGRMAPVPAFPVPTAADKLPTAKFKLPPGFKVETWASGVLDARELRSNGKGTVFVSTLFVGNKVYAINEKGPNREAKVIIDKMPMATGLEYHKGALYVATNKQIVRYDSIDSKLDNPGTPTVLYDKLPGGEDHSWKYLRIHNDKLYFAIGAPCNICDPGEYAKIYRMNLDGSGMETVAAGVRNTVGFDFDPKTGNLWFTDNGRDWFSEELPNDELNVVTGPNQHFGYPFCHQGNIPDPEFGWGKSCSDYKKPAALLGPHAGSLGLTFYKGKMFPAKYQGAMFIARHGPWNRTVKYADVSVAWPDGKGGAKVEPFMTGFVDNNTYLGRPVDFLVLQDGSMLVSDDHAGAIYRISYGK</sequence>
<dbReference type="PANTHER" id="PTHR33546">
    <property type="entry name" value="LARGE, MULTIFUNCTIONAL SECRETED PROTEIN-RELATED"/>
    <property type="match status" value="1"/>
</dbReference>
<comment type="caution">
    <text evidence="3">The sequence shown here is derived from an EMBL/GenBank/DDBJ whole genome shotgun (WGS) entry which is preliminary data.</text>
</comment>
<keyword evidence="1" id="KW-0732">Signal</keyword>
<dbReference type="EMBL" id="JBBKZT010000014">
    <property type="protein sequence ID" value="MEJ8850351.1"/>
    <property type="molecule type" value="Genomic_DNA"/>
</dbReference>
<dbReference type="RefSeq" id="WP_340345657.1">
    <property type="nucleotide sequence ID" value="NZ_JBBKZT010000014.1"/>
</dbReference>
<dbReference type="InterPro" id="IPR011042">
    <property type="entry name" value="6-blade_b-propeller_TolB-like"/>
</dbReference>
<keyword evidence="4" id="KW-1185">Reference proteome</keyword>